<keyword evidence="2" id="KW-1185">Reference proteome</keyword>
<dbReference type="OrthoDB" id="5809870at2759"/>
<dbReference type="EMBL" id="UYWW01007542">
    <property type="protein sequence ID" value="VDM15306.1"/>
    <property type="molecule type" value="Genomic_DNA"/>
</dbReference>
<accession>A0A3P7E7C7</accession>
<evidence type="ECO:0000313" key="1">
    <source>
        <dbReference type="EMBL" id="VDM15306.1"/>
    </source>
</evidence>
<reference evidence="1 2" key="1">
    <citation type="submission" date="2018-11" db="EMBL/GenBank/DDBJ databases">
        <authorList>
            <consortium name="Pathogen Informatics"/>
        </authorList>
    </citation>
    <scope>NUCLEOTIDE SEQUENCE [LARGE SCALE GENOMIC DNA]</scope>
</reference>
<dbReference type="InParanoid" id="A0A3P7E7C7"/>
<proteinExistence type="predicted"/>
<gene>
    <name evidence="1" type="ORF">WBA_LOCUS8692</name>
</gene>
<protein>
    <submittedName>
        <fullName evidence="1">Uncharacterized protein</fullName>
    </submittedName>
</protein>
<sequence>MIDFVKSVFRLAMLGKSKHGNKISDCNFHMIDRTLQNVAIHRSHGTFKQNGCLDPVFVKSFIRLKTR</sequence>
<dbReference type="Proteomes" id="UP000270924">
    <property type="component" value="Unassembled WGS sequence"/>
</dbReference>
<organism evidence="1 2">
    <name type="scientific">Wuchereria bancrofti</name>
    <dbReference type="NCBI Taxonomy" id="6293"/>
    <lineage>
        <taxon>Eukaryota</taxon>
        <taxon>Metazoa</taxon>
        <taxon>Ecdysozoa</taxon>
        <taxon>Nematoda</taxon>
        <taxon>Chromadorea</taxon>
        <taxon>Rhabditida</taxon>
        <taxon>Spirurina</taxon>
        <taxon>Spiruromorpha</taxon>
        <taxon>Filarioidea</taxon>
        <taxon>Onchocercidae</taxon>
        <taxon>Wuchereria</taxon>
    </lineage>
</organism>
<evidence type="ECO:0000313" key="2">
    <source>
        <dbReference type="Proteomes" id="UP000270924"/>
    </source>
</evidence>
<name>A0A3P7E7C7_WUCBA</name>
<dbReference type="AlphaFoldDB" id="A0A3P7E7C7"/>